<proteinExistence type="predicted"/>
<evidence type="ECO:0000313" key="2">
    <source>
        <dbReference type="EMBL" id="TFE01015.1"/>
    </source>
</evidence>
<sequence>MSQNQALKMLTVILLSFFIIAGATQAGPLLLPGSNNESVPFSQGTVVGSTDVSGLSQEEAVASVSEDIAVWKQQSSLKVSYGEEVSVLSPELIEFFPEEAVSTAVDGESNPVQLNVKMGDVITLLKRDFGLPESDVLDPMKVQNEIEQRSAFLESNEITSIPLSNLLSAGSGETLIAEAAGTFTVTAGQQNYLFANESVTLSPGQYYSVLNLSEAIIETSDDYEISDEELSKIATVIHEAVLDTPLTIAERHISTRLPEYASPGKEARVTSSSGNDYKVLNATESEFTVQAESVQGTLYIRVTGPEQPFTFSADISESEVLPFRTIRQYSPFVADGATEVPETGIDGQLIPVERVTLDADSIEIERELLYEDFYPPVHRVEVSSLESPEQQAEDDQDSVDTDGDDTSSGNDSGTGQNGSNNENNDNESVDRNDSDNLTDNHSGSPSENDNTNNPGSDRESSSGEADDDNSQSQQQGRNENGQNRSTDQNRDPK</sequence>
<comment type="caution">
    <text evidence="2">The sequence shown here is derived from an EMBL/GenBank/DDBJ whole genome shotgun (WGS) entry which is preliminary data.</text>
</comment>
<dbReference type="Proteomes" id="UP000297776">
    <property type="component" value="Unassembled WGS sequence"/>
</dbReference>
<feature type="compositionally biased region" description="Low complexity" evidence="1">
    <location>
        <begin position="406"/>
        <end position="423"/>
    </location>
</feature>
<feature type="compositionally biased region" description="Low complexity" evidence="1">
    <location>
        <begin position="470"/>
        <end position="485"/>
    </location>
</feature>
<dbReference type="OrthoDB" id="2691125at2"/>
<evidence type="ECO:0008006" key="4">
    <source>
        <dbReference type="Google" id="ProtNLM"/>
    </source>
</evidence>
<feature type="compositionally biased region" description="Acidic residues" evidence="1">
    <location>
        <begin position="391"/>
        <end position="405"/>
    </location>
</feature>
<protein>
    <recommendedName>
        <fullName evidence="4">G5 domain-containing protein</fullName>
    </recommendedName>
</protein>
<accession>A0A4Y8LEB7</accession>
<dbReference type="RefSeq" id="WP_134381638.1">
    <property type="nucleotide sequence ID" value="NZ_SORX01000005.1"/>
</dbReference>
<keyword evidence="3" id="KW-1185">Reference proteome</keyword>
<dbReference type="EMBL" id="SORX01000005">
    <property type="protein sequence ID" value="TFE01015.1"/>
    <property type="molecule type" value="Genomic_DNA"/>
</dbReference>
<name>A0A4Y8LEB7_9BACL</name>
<evidence type="ECO:0000313" key="3">
    <source>
        <dbReference type="Proteomes" id="UP000297776"/>
    </source>
</evidence>
<feature type="compositionally biased region" description="Polar residues" evidence="1">
    <location>
        <begin position="437"/>
        <end position="455"/>
    </location>
</feature>
<gene>
    <name evidence="2" type="ORF">E2626_10130</name>
</gene>
<dbReference type="AlphaFoldDB" id="A0A4Y8LEB7"/>
<organism evidence="2 3">
    <name type="scientific">Jeotgalibacillus salarius</name>
    <dbReference type="NCBI Taxonomy" id="546023"/>
    <lineage>
        <taxon>Bacteria</taxon>
        <taxon>Bacillati</taxon>
        <taxon>Bacillota</taxon>
        <taxon>Bacilli</taxon>
        <taxon>Bacillales</taxon>
        <taxon>Caryophanaceae</taxon>
        <taxon>Jeotgalibacillus</taxon>
    </lineage>
</organism>
<dbReference type="InterPro" id="IPR007391">
    <property type="entry name" value="Vancomycin_resist_VanW"/>
</dbReference>
<reference evidence="2 3" key="1">
    <citation type="submission" date="2019-03" db="EMBL/GenBank/DDBJ databases">
        <authorList>
            <person name="Yang Y."/>
        </authorList>
    </citation>
    <scope>NUCLEOTIDE SEQUENCE [LARGE SCALE GENOMIC DNA]</scope>
    <source>
        <strain evidence="2 3">ASL-1</strain>
    </source>
</reference>
<feature type="region of interest" description="Disordered" evidence="1">
    <location>
        <begin position="382"/>
        <end position="493"/>
    </location>
</feature>
<evidence type="ECO:0000256" key="1">
    <source>
        <dbReference type="SAM" id="MobiDB-lite"/>
    </source>
</evidence>
<dbReference type="Pfam" id="PF04294">
    <property type="entry name" value="VanW"/>
    <property type="match status" value="1"/>
</dbReference>